<organism evidence="1 2">
    <name type="scientific">Candidatus Alectryocaccomicrobium excrementavium</name>
    <dbReference type="NCBI Taxonomy" id="2840668"/>
    <lineage>
        <taxon>Bacteria</taxon>
        <taxon>Bacillati</taxon>
        <taxon>Bacillota</taxon>
        <taxon>Clostridia</taxon>
        <taxon>Candidatus Alectryocaccomicrobium</taxon>
    </lineage>
</organism>
<reference evidence="1" key="2">
    <citation type="journal article" date="2021" name="PeerJ">
        <title>Extensive microbial diversity within the chicken gut microbiome revealed by metagenomics and culture.</title>
        <authorList>
            <person name="Gilroy R."/>
            <person name="Ravi A."/>
            <person name="Getino M."/>
            <person name="Pursley I."/>
            <person name="Horton D.L."/>
            <person name="Alikhan N.F."/>
            <person name="Baker D."/>
            <person name="Gharbi K."/>
            <person name="Hall N."/>
            <person name="Watson M."/>
            <person name="Adriaenssens E.M."/>
            <person name="Foster-Nyarko E."/>
            <person name="Jarju S."/>
            <person name="Secka A."/>
            <person name="Antonio M."/>
            <person name="Oren A."/>
            <person name="Chaudhuri R.R."/>
            <person name="La Ragione R."/>
            <person name="Hildebrand F."/>
            <person name="Pallen M.J."/>
        </authorList>
    </citation>
    <scope>NUCLEOTIDE SEQUENCE</scope>
    <source>
        <strain evidence="1">13766</strain>
    </source>
</reference>
<proteinExistence type="predicted"/>
<dbReference type="AlphaFoldDB" id="A0A9D1G0L6"/>
<accession>A0A9D1G0L6</accession>
<protein>
    <submittedName>
        <fullName evidence="1">Uncharacterized protein</fullName>
    </submittedName>
</protein>
<dbReference type="EMBL" id="DVJN01000172">
    <property type="protein sequence ID" value="HIS93066.1"/>
    <property type="molecule type" value="Genomic_DNA"/>
</dbReference>
<name>A0A9D1G0L6_9FIRM</name>
<comment type="caution">
    <text evidence="1">The sequence shown here is derived from an EMBL/GenBank/DDBJ whole genome shotgun (WGS) entry which is preliminary data.</text>
</comment>
<sequence length="72" mass="8137">MTREEAIKQLESLLEHCEAMRNYDEFAWGNDCKALEIAIEVLKGSADVAENATSAEHGTWHEWITGRFGAVR</sequence>
<reference evidence="1" key="1">
    <citation type="submission" date="2020-10" db="EMBL/GenBank/DDBJ databases">
        <authorList>
            <person name="Gilroy R."/>
        </authorList>
    </citation>
    <scope>NUCLEOTIDE SEQUENCE</scope>
    <source>
        <strain evidence="1">13766</strain>
    </source>
</reference>
<dbReference type="Proteomes" id="UP000824140">
    <property type="component" value="Unassembled WGS sequence"/>
</dbReference>
<gene>
    <name evidence="1" type="ORF">IAA84_08650</name>
</gene>
<evidence type="ECO:0000313" key="1">
    <source>
        <dbReference type="EMBL" id="HIS93066.1"/>
    </source>
</evidence>
<evidence type="ECO:0000313" key="2">
    <source>
        <dbReference type="Proteomes" id="UP000824140"/>
    </source>
</evidence>